<organism evidence="3 4">
    <name type="scientific">Litchfieldella rifensis</name>
    <dbReference type="NCBI Taxonomy" id="762643"/>
    <lineage>
        <taxon>Bacteria</taxon>
        <taxon>Pseudomonadati</taxon>
        <taxon>Pseudomonadota</taxon>
        <taxon>Gammaproteobacteria</taxon>
        <taxon>Oceanospirillales</taxon>
        <taxon>Halomonadaceae</taxon>
        <taxon>Litchfieldella</taxon>
    </lineage>
</organism>
<reference evidence="4" key="1">
    <citation type="journal article" date="2019" name="Int. J. Syst. Evol. Microbiol.">
        <title>The Global Catalogue of Microorganisms (GCM) 10K type strain sequencing project: providing services to taxonomists for standard genome sequencing and annotation.</title>
        <authorList>
            <consortium name="The Broad Institute Genomics Platform"/>
            <consortium name="The Broad Institute Genome Sequencing Center for Infectious Disease"/>
            <person name="Wu L."/>
            <person name="Ma J."/>
        </authorList>
    </citation>
    <scope>NUCLEOTIDE SEQUENCE [LARGE SCALE GENOMIC DNA]</scope>
    <source>
        <strain evidence="4">CECT 7698</strain>
    </source>
</reference>
<dbReference type="InterPro" id="IPR045632">
    <property type="entry name" value="DUF6314"/>
</dbReference>
<evidence type="ECO:0000313" key="4">
    <source>
        <dbReference type="Proteomes" id="UP001595579"/>
    </source>
</evidence>
<keyword evidence="4" id="KW-1185">Reference proteome</keyword>
<dbReference type="RefSeq" id="WP_386772183.1">
    <property type="nucleotide sequence ID" value="NZ_JBHRUG010000013.1"/>
</dbReference>
<evidence type="ECO:0000256" key="1">
    <source>
        <dbReference type="SAM" id="MobiDB-lite"/>
    </source>
</evidence>
<comment type="caution">
    <text evidence="3">The sequence shown here is derived from an EMBL/GenBank/DDBJ whole genome shotgun (WGS) entry which is preliminary data.</text>
</comment>
<feature type="region of interest" description="Disordered" evidence="1">
    <location>
        <begin position="21"/>
        <end position="40"/>
    </location>
</feature>
<evidence type="ECO:0000313" key="3">
    <source>
        <dbReference type="EMBL" id="MFC3283115.1"/>
    </source>
</evidence>
<sequence length="153" mass="17667">MTAIIRFKPLLTTIHRVDFSSRPGTASRSGWSGHGHGSVQVESRGDTVRFFERGHFLPTGQSREVPFTNVYRWEFSTDRLRLFHERRGADHAVWLFDLGMDDASGDLLSLDAHLCGADRYQARLTPLADGFDLQWRITGPRKEETLRYRYRRA</sequence>
<evidence type="ECO:0000259" key="2">
    <source>
        <dbReference type="Pfam" id="PF19834"/>
    </source>
</evidence>
<dbReference type="EMBL" id="JBHRUG010000013">
    <property type="protein sequence ID" value="MFC3283115.1"/>
    <property type="molecule type" value="Genomic_DNA"/>
</dbReference>
<feature type="domain" description="DUF6314" evidence="2">
    <location>
        <begin position="28"/>
        <end position="152"/>
    </location>
</feature>
<gene>
    <name evidence="3" type="ORF">ACFOEV_05755</name>
</gene>
<dbReference type="Pfam" id="PF19834">
    <property type="entry name" value="DUF6314"/>
    <property type="match status" value="1"/>
</dbReference>
<accession>A0ABV7LLN9</accession>
<protein>
    <submittedName>
        <fullName evidence="3">DUF6314 family protein</fullName>
    </submittedName>
</protein>
<proteinExistence type="predicted"/>
<dbReference type="Proteomes" id="UP001595579">
    <property type="component" value="Unassembled WGS sequence"/>
</dbReference>
<name>A0ABV7LLN9_9GAMM</name>